<name>A0A097SPY6_9NOCA</name>
<accession>A0A097SPY6</accession>
<geneLocation type="plasmid" evidence="2">
    <name>pNSL1</name>
</geneLocation>
<gene>
    <name evidence="2" type="ORF">LRS1606.147</name>
</gene>
<feature type="compositionally biased region" description="Low complexity" evidence="1">
    <location>
        <begin position="96"/>
        <end position="105"/>
    </location>
</feature>
<feature type="region of interest" description="Disordered" evidence="1">
    <location>
        <begin position="95"/>
        <end position="119"/>
    </location>
</feature>
<reference evidence="2" key="1">
    <citation type="submission" date="2014-03" db="EMBL/GenBank/DDBJ databases">
        <authorList>
            <person name="Zhang G."/>
            <person name="Zhu L."/>
            <person name="Fang P."/>
        </authorList>
    </citation>
    <scope>NUCLEOTIDE SEQUENCE</scope>
    <source>
        <strain evidence="2">NS1</strain>
        <plasmid evidence="2">pNSL1</plasmid>
    </source>
</reference>
<dbReference type="EMBL" id="KJ605395">
    <property type="protein sequence ID" value="AIU93581.1"/>
    <property type="molecule type" value="Genomic_DNA"/>
</dbReference>
<evidence type="ECO:0000256" key="1">
    <source>
        <dbReference type="SAM" id="MobiDB-lite"/>
    </source>
</evidence>
<organism evidence="2">
    <name type="scientific">Rhodococcus sp. NS1</name>
    <dbReference type="NCBI Taxonomy" id="402236"/>
    <lineage>
        <taxon>Bacteria</taxon>
        <taxon>Bacillati</taxon>
        <taxon>Actinomycetota</taxon>
        <taxon>Actinomycetes</taxon>
        <taxon>Mycobacteriales</taxon>
        <taxon>Nocardiaceae</taxon>
        <taxon>Rhodococcus</taxon>
    </lineage>
</organism>
<evidence type="ECO:0000313" key="2">
    <source>
        <dbReference type="EMBL" id="AIU93581.1"/>
    </source>
</evidence>
<sequence>MTSDEGVVSRPIPDKLWQIPVPLIPCFASRPQGDDGTPVDDCAVFTAVMFLLMSTCAQRHLPPSFGVTVPTAHRRFAAGGTGVFQNVLRAILELPGGSTSSTGQQRSWTPRASGLKADL</sequence>
<dbReference type="AlphaFoldDB" id="A0A097SPY6"/>
<evidence type="ECO:0008006" key="3">
    <source>
        <dbReference type="Google" id="ProtNLM"/>
    </source>
</evidence>
<protein>
    <recommendedName>
        <fullName evidence="3">Transposase</fullName>
    </recommendedName>
</protein>
<proteinExistence type="predicted"/>
<keyword evidence="2" id="KW-0614">Plasmid</keyword>